<dbReference type="GO" id="GO:0006777">
    <property type="term" value="P:Mo-molybdopterin cofactor biosynthetic process"/>
    <property type="evidence" value="ECO:0007669"/>
    <property type="project" value="UniProtKB-UniRule"/>
</dbReference>
<dbReference type="GO" id="GO:0061599">
    <property type="term" value="F:molybdopterin molybdotransferase activity"/>
    <property type="evidence" value="ECO:0007669"/>
    <property type="project" value="UniProtKB-UniRule"/>
</dbReference>
<accession>A0A519BCW3</accession>
<evidence type="ECO:0000313" key="8">
    <source>
        <dbReference type="EMBL" id="RZD15116.1"/>
    </source>
</evidence>
<keyword evidence="6" id="KW-0460">Magnesium</keyword>
<dbReference type="Proteomes" id="UP000320813">
    <property type="component" value="Unassembled WGS sequence"/>
</dbReference>
<gene>
    <name evidence="8" type="ORF">EVJ47_02265</name>
</gene>
<dbReference type="SMART" id="SM00852">
    <property type="entry name" value="MoCF_biosynth"/>
    <property type="match status" value="1"/>
</dbReference>
<protein>
    <recommendedName>
        <fullName evidence="6">Molybdopterin molybdenumtransferase</fullName>
        <ecNumber evidence="6">2.10.1.1</ecNumber>
    </recommendedName>
</protein>
<dbReference type="InterPro" id="IPR036688">
    <property type="entry name" value="MoeA_C_domain_IV_sf"/>
</dbReference>
<dbReference type="UniPathway" id="UPA00344"/>
<dbReference type="SUPFAM" id="SSF63882">
    <property type="entry name" value="MoeA N-terminal region -like"/>
    <property type="match status" value="1"/>
</dbReference>
<comment type="pathway">
    <text evidence="2 6">Cofactor biosynthesis; molybdopterin biosynthesis.</text>
</comment>
<comment type="catalytic activity">
    <reaction evidence="5">
        <text>adenylyl-molybdopterin + molybdate = Mo-molybdopterin + AMP + H(+)</text>
        <dbReference type="Rhea" id="RHEA:35047"/>
        <dbReference type="ChEBI" id="CHEBI:15378"/>
        <dbReference type="ChEBI" id="CHEBI:36264"/>
        <dbReference type="ChEBI" id="CHEBI:62727"/>
        <dbReference type="ChEBI" id="CHEBI:71302"/>
        <dbReference type="ChEBI" id="CHEBI:456215"/>
        <dbReference type="EC" id="2.10.1.1"/>
    </reaction>
</comment>
<feature type="domain" description="MoaB/Mog" evidence="7">
    <location>
        <begin position="179"/>
        <end position="318"/>
    </location>
</feature>
<comment type="function">
    <text evidence="1 6">Catalyzes the insertion of molybdate into adenylated molybdopterin with the concomitant release of AMP.</text>
</comment>
<dbReference type="Gene3D" id="2.40.340.10">
    <property type="entry name" value="MoeA, C-terminal, domain IV"/>
    <property type="match status" value="1"/>
</dbReference>
<dbReference type="CDD" id="cd00887">
    <property type="entry name" value="MoeA"/>
    <property type="match status" value="1"/>
</dbReference>
<evidence type="ECO:0000259" key="7">
    <source>
        <dbReference type="SMART" id="SM00852"/>
    </source>
</evidence>
<dbReference type="Gene3D" id="3.40.980.10">
    <property type="entry name" value="MoaB/Mog-like domain"/>
    <property type="match status" value="1"/>
</dbReference>
<organism evidence="8 9">
    <name type="scientific">Candidatus Acidulodesulfobacterium ferriphilum</name>
    <dbReference type="NCBI Taxonomy" id="2597223"/>
    <lineage>
        <taxon>Bacteria</taxon>
        <taxon>Deltaproteobacteria</taxon>
        <taxon>Candidatus Acidulodesulfobacterales</taxon>
        <taxon>Candidatus Acidulodesulfobacterium</taxon>
    </lineage>
</organism>
<sequence length="401" mass="44714">MTSFDEALKILNSVKIKVKSENIPLLDSLNRVAYRDVPSKLDLPAEDNSAMDGYALKSSLTQNITSGELRLEIEPDTIYAGDNSKKNIREDRAVKIMTGGYLPDKLDAVLPLEDAKVIGGRLIITSPIKSNKNVRKKGEDIKEGDKILDKNTRLTPEVIALLASCNIKKINVYEKIPVSIISTGNEILTLNQKFRYGRVFNSNGILAELFLSQNGCSVVKNVVCKDNLTVIKNAIRTALKSSKIIITSAGASFGEKDFTEKALIESGLNIKFRQVAIKPAKPFSFGLFNNNIPVFMLPGNPMAFFTCLVVFLKPFIGNQIDIKNSVRTAKSRSLFKYIKNHKRREFIPAYTYSKNGCFYSEDYKKHGPAMISALGNINSVVSIPENTFEIKEDDYIDVYFI</sequence>
<name>A0A519BCW3_9DELT</name>
<dbReference type="PANTHER" id="PTHR10192:SF5">
    <property type="entry name" value="GEPHYRIN"/>
    <property type="match status" value="1"/>
</dbReference>
<reference evidence="8 9" key="1">
    <citation type="submission" date="2019-01" db="EMBL/GenBank/DDBJ databases">
        <title>Insights into ecological role of a new deltaproteobacterial order Candidatus Sinidesulfobacterales (Sva0485) by metagenomics and metatranscriptomics.</title>
        <authorList>
            <person name="Tan S."/>
            <person name="Liu J."/>
            <person name="Fang Y."/>
            <person name="Hedlund B.P."/>
            <person name="Lian Z.H."/>
            <person name="Huang L.Y."/>
            <person name="Li J.T."/>
            <person name="Huang L.N."/>
            <person name="Li W.J."/>
            <person name="Jiang H.C."/>
            <person name="Dong H.L."/>
            <person name="Shu W.S."/>
        </authorList>
    </citation>
    <scope>NUCLEOTIDE SEQUENCE [LARGE SCALE GENOMIC DNA]</scope>
    <source>
        <strain evidence="8">AP3</strain>
    </source>
</reference>
<evidence type="ECO:0000256" key="6">
    <source>
        <dbReference type="RuleBase" id="RU365090"/>
    </source>
</evidence>
<dbReference type="GO" id="GO:0046872">
    <property type="term" value="F:metal ion binding"/>
    <property type="evidence" value="ECO:0007669"/>
    <property type="project" value="UniProtKB-UniRule"/>
</dbReference>
<comment type="similarity">
    <text evidence="3 6">Belongs to the MoeA family.</text>
</comment>
<dbReference type="Pfam" id="PF03453">
    <property type="entry name" value="MoeA_N"/>
    <property type="match status" value="1"/>
</dbReference>
<evidence type="ECO:0000256" key="2">
    <source>
        <dbReference type="ARBA" id="ARBA00005046"/>
    </source>
</evidence>
<keyword evidence="4 6" id="KW-0501">Molybdenum cofactor biosynthesis</keyword>
<comment type="caution">
    <text evidence="8">The sequence shown here is derived from an EMBL/GenBank/DDBJ whole genome shotgun (WGS) entry which is preliminary data.</text>
</comment>
<dbReference type="Gene3D" id="3.90.105.10">
    <property type="entry name" value="Molybdopterin biosynthesis moea protein, domain 2"/>
    <property type="match status" value="1"/>
</dbReference>
<evidence type="ECO:0000256" key="1">
    <source>
        <dbReference type="ARBA" id="ARBA00002901"/>
    </source>
</evidence>
<dbReference type="InterPro" id="IPR038987">
    <property type="entry name" value="MoeA-like"/>
</dbReference>
<dbReference type="Pfam" id="PF03454">
    <property type="entry name" value="MoeA_C"/>
    <property type="match status" value="1"/>
</dbReference>
<proteinExistence type="inferred from homology"/>
<dbReference type="SUPFAM" id="SSF53218">
    <property type="entry name" value="Molybdenum cofactor biosynthesis proteins"/>
    <property type="match status" value="1"/>
</dbReference>
<dbReference type="EMBL" id="SGBD01000001">
    <property type="protein sequence ID" value="RZD15116.1"/>
    <property type="molecule type" value="Genomic_DNA"/>
</dbReference>
<dbReference type="InterPro" id="IPR005110">
    <property type="entry name" value="MoeA_linker/N"/>
</dbReference>
<keyword evidence="6" id="KW-0479">Metal-binding</keyword>
<dbReference type="InterPro" id="IPR001453">
    <property type="entry name" value="MoaB/Mog_dom"/>
</dbReference>
<evidence type="ECO:0000256" key="3">
    <source>
        <dbReference type="ARBA" id="ARBA00010763"/>
    </source>
</evidence>
<keyword evidence="6" id="KW-0500">Molybdenum</keyword>
<dbReference type="InterPro" id="IPR036135">
    <property type="entry name" value="MoeA_linker/N_sf"/>
</dbReference>
<evidence type="ECO:0000256" key="5">
    <source>
        <dbReference type="ARBA" id="ARBA00047317"/>
    </source>
</evidence>
<evidence type="ECO:0000313" key="9">
    <source>
        <dbReference type="Proteomes" id="UP000320813"/>
    </source>
</evidence>
<dbReference type="InterPro" id="IPR036425">
    <property type="entry name" value="MoaB/Mog-like_dom_sf"/>
</dbReference>
<dbReference type="AlphaFoldDB" id="A0A519BCW3"/>
<dbReference type="Pfam" id="PF00994">
    <property type="entry name" value="MoCF_biosynth"/>
    <property type="match status" value="1"/>
</dbReference>
<dbReference type="Gene3D" id="2.170.190.11">
    <property type="entry name" value="Molybdopterin biosynthesis moea protein, domain 3"/>
    <property type="match status" value="1"/>
</dbReference>
<dbReference type="EC" id="2.10.1.1" evidence="6"/>
<keyword evidence="6 8" id="KW-0808">Transferase</keyword>
<dbReference type="GO" id="GO:0005829">
    <property type="term" value="C:cytosol"/>
    <property type="evidence" value="ECO:0007669"/>
    <property type="project" value="TreeGrafter"/>
</dbReference>
<comment type="cofactor">
    <cofactor evidence="6">
        <name>Mg(2+)</name>
        <dbReference type="ChEBI" id="CHEBI:18420"/>
    </cofactor>
</comment>
<dbReference type="SUPFAM" id="SSF63867">
    <property type="entry name" value="MoeA C-terminal domain-like"/>
    <property type="match status" value="1"/>
</dbReference>
<dbReference type="PANTHER" id="PTHR10192">
    <property type="entry name" value="MOLYBDOPTERIN BIOSYNTHESIS PROTEIN"/>
    <property type="match status" value="1"/>
</dbReference>
<dbReference type="InterPro" id="IPR005111">
    <property type="entry name" value="MoeA_C_domain_IV"/>
</dbReference>
<evidence type="ECO:0000256" key="4">
    <source>
        <dbReference type="ARBA" id="ARBA00023150"/>
    </source>
</evidence>